<sequence>MNSPAQQSRTHRSRRALAAVLLGISLTLLGATASASSAPLEASPPSPSPTALWIPPVGHSLTVSGPYLGPPTPYASGHRGIDLPAGPGLAVRAPTSGTVTFVGTVVDRGVLSVRVDERTVLSLEPITSELRAGDAVSTGQFLGTVSSGGHCYEECLHVGVRVEEDYVNPLRYFRGRPKLRPW</sequence>
<protein>
    <submittedName>
        <fullName evidence="4">M23 family metallopeptidase</fullName>
    </submittedName>
</protein>
<dbReference type="PANTHER" id="PTHR21666">
    <property type="entry name" value="PEPTIDASE-RELATED"/>
    <property type="match status" value="1"/>
</dbReference>
<dbReference type="InterPro" id="IPR011055">
    <property type="entry name" value="Dup_hybrid_motif"/>
</dbReference>
<dbReference type="AlphaFoldDB" id="A0A6G7XCB4"/>
<reference evidence="4 5" key="1">
    <citation type="submission" date="2020-03" db="EMBL/GenBank/DDBJ databases">
        <title>Leucobacter sp. nov., isolated from beetles.</title>
        <authorList>
            <person name="Hyun D.-W."/>
            <person name="Bae J.-W."/>
        </authorList>
    </citation>
    <scope>NUCLEOTIDE SEQUENCE [LARGE SCALE GENOMIC DNA]</scope>
    <source>
        <strain evidence="4 5">HDW9C</strain>
    </source>
</reference>
<dbReference type="CDD" id="cd12797">
    <property type="entry name" value="M23_peptidase"/>
    <property type="match status" value="1"/>
</dbReference>
<proteinExistence type="predicted"/>
<gene>
    <name evidence="4" type="ORF">G7068_02725</name>
</gene>
<dbReference type="GO" id="GO:0004222">
    <property type="term" value="F:metalloendopeptidase activity"/>
    <property type="evidence" value="ECO:0007669"/>
    <property type="project" value="TreeGrafter"/>
</dbReference>
<dbReference type="Pfam" id="PF01551">
    <property type="entry name" value="Peptidase_M23"/>
    <property type="match status" value="1"/>
</dbReference>
<organism evidence="4 5">
    <name type="scientific">Leucobacter viscericola</name>
    <dbReference type="NCBI Taxonomy" id="2714935"/>
    <lineage>
        <taxon>Bacteria</taxon>
        <taxon>Bacillati</taxon>
        <taxon>Actinomycetota</taxon>
        <taxon>Actinomycetes</taxon>
        <taxon>Micrococcales</taxon>
        <taxon>Microbacteriaceae</taxon>
        <taxon>Leucobacter</taxon>
    </lineage>
</organism>
<dbReference type="EMBL" id="CP049863">
    <property type="protein sequence ID" value="QIK62234.1"/>
    <property type="molecule type" value="Genomic_DNA"/>
</dbReference>
<keyword evidence="1 2" id="KW-0732">Signal</keyword>
<evidence type="ECO:0000313" key="5">
    <source>
        <dbReference type="Proteomes" id="UP000502677"/>
    </source>
</evidence>
<dbReference type="Proteomes" id="UP000502677">
    <property type="component" value="Chromosome"/>
</dbReference>
<dbReference type="PANTHER" id="PTHR21666:SF289">
    <property type="entry name" value="L-ALA--D-GLU ENDOPEPTIDASE"/>
    <property type="match status" value="1"/>
</dbReference>
<dbReference type="SUPFAM" id="SSF51261">
    <property type="entry name" value="Duplicated hybrid motif"/>
    <property type="match status" value="1"/>
</dbReference>
<name>A0A6G7XCB4_9MICO</name>
<dbReference type="InterPro" id="IPR016047">
    <property type="entry name" value="M23ase_b-sheet_dom"/>
</dbReference>
<dbReference type="KEGG" id="lvi:G7068_02725"/>
<evidence type="ECO:0000259" key="3">
    <source>
        <dbReference type="Pfam" id="PF01551"/>
    </source>
</evidence>
<dbReference type="Gene3D" id="2.70.70.10">
    <property type="entry name" value="Glucose Permease (Domain IIA)"/>
    <property type="match status" value="1"/>
</dbReference>
<accession>A0A6G7XCB4</accession>
<evidence type="ECO:0000256" key="2">
    <source>
        <dbReference type="SAM" id="SignalP"/>
    </source>
</evidence>
<evidence type="ECO:0000256" key="1">
    <source>
        <dbReference type="ARBA" id="ARBA00022729"/>
    </source>
</evidence>
<feature type="domain" description="M23ase beta-sheet core" evidence="3">
    <location>
        <begin position="77"/>
        <end position="169"/>
    </location>
</feature>
<dbReference type="InterPro" id="IPR050570">
    <property type="entry name" value="Cell_wall_metabolism_enzyme"/>
</dbReference>
<feature type="signal peptide" evidence="2">
    <location>
        <begin position="1"/>
        <end position="30"/>
    </location>
</feature>
<feature type="chain" id="PRO_5038348111" evidence="2">
    <location>
        <begin position="31"/>
        <end position="182"/>
    </location>
</feature>
<evidence type="ECO:0000313" key="4">
    <source>
        <dbReference type="EMBL" id="QIK62234.1"/>
    </source>
</evidence>
<keyword evidence="5" id="KW-1185">Reference proteome</keyword>
<dbReference type="RefSeq" id="WP_166288509.1">
    <property type="nucleotide sequence ID" value="NZ_CP049863.1"/>
</dbReference>